<dbReference type="InterPro" id="IPR013728">
    <property type="entry name" value="BT_3987-like_N"/>
</dbReference>
<evidence type="ECO:0000259" key="2">
    <source>
        <dbReference type="PROSITE" id="PS50093"/>
    </source>
</evidence>
<feature type="chain" id="PRO_5013314764" evidence="1">
    <location>
        <begin position="25"/>
        <end position="261"/>
    </location>
</feature>
<name>A0A1N6DDH5_9BACT</name>
<dbReference type="SUPFAM" id="SSF49299">
    <property type="entry name" value="PKD domain"/>
    <property type="match status" value="1"/>
</dbReference>
<dbReference type="InterPro" id="IPR000601">
    <property type="entry name" value="PKD_dom"/>
</dbReference>
<dbReference type="Gene3D" id="2.60.40.10">
    <property type="entry name" value="Immunoglobulins"/>
    <property type="match status" value="1"/>
</dbReference>
<dbReference type="STRING" id="536979.SAMN04488055_0640"/>
<accession>A0A1N6DDH5</accession>
<dbReference type="Pfam" id="PF08522">
    <property type="entry name" value="BT_3987-like_N"/>
    <property type="match status" value="1"/>
</dbReference>
<keyword evidence="4" id="KW-1185">Reference proteome</keyword>
<dbReference type="InterPro" id="IPR035986">
    <property type="entry name" value="PKD_dom_sf"/>
</dbReference>
<keyword evidence="1" id="KW-0732">Signal</keyword>
<proteinExistence type="predicted"/>
<protein>
    <submittedName>
        <fullName evidence="3">PKD domain-containing protein</fullName>
    </submittedName>
</protein>
<dbReference type="EMBL" id="FSRA01000001">
    <property type="protein sequence ID" value="SIN68845.1"/>
    <property type="molecule type" value="Genomic_DNA"/>
</dbReference>
<dbReference type="InterPro" id="IPR013783">
    <property type="entry name" value="Ig-like_fold"/>
</dbReference>
<organism evidence="3 4">
    <name type="scientific">Chitinophaga niabensis</name>
    <dbReference type="NCBI Taxonomy" id="536979"/>
    <lineage>
        <taxon>Bacteria</taxon>
        <taxon>Pseudomonadati</taxon>
        <taxon>Bacteroidota</taxon>
        <taxon>Chitinophagia</taxon>
        <taxon>Chitinophagales</taxon>
        <taxon>Chitinophagaceae</taxon>
        <taxon>Chitinophaga</taxon>
    </lineage>
</organism>
<dbReference type="Pfam" id="PF18911">
    <property type="entry name" value="PKD_4"/>
    <property type="match status" value="1"/>
</dbReference>
<dbReference type="PROSITE" id="PS50093">
    <property type="entry name" value="PKD"/>
    <property type="match status" value="1"/>
</dbReference>
<dbReference type="SMART" id="SM00089">
    <property type="entry name" value="PKD"/>
    <property type="match status" value="1"/>
</dbReference>
<dbReference type="Proteomes" id="UP000185003">
    <property type="component" value="Unassembled WGS sequence"/>
</dbReference>
<feature type="signal peptide" evidence="1">
    <location>
        <begin position="1"/>
        <end position="24"/>
    </location>
</feature>
<evidence type="ECO:0000256" key="1">
    <source>
        <dbReference type="SAM" id="SignalP"/>
    </source>
</evidence>
<gene>
    <name evidence="3" type="ORF">SAMN04488055_0640</name>
</gene>
<dbReference type="InterPro" id="IPR022409">
    <property type="entry name" value="PKD/Chitinase_dom"/>
</dbReference>
<evidence type="ECO:0000313" key="4">
    <source>
        <dbReference type="Proteomes" id="UP000185003"/>
    </source>
</evidence>
<sequence length="261" mass="28442">MVKLSFMRKSINILALLSCFAVSCKYNEVVEASYPDQKIYFPAAREGRFTINNVAEPGQPFRYEVNQEKFNIPLSVFRGAVSRSGGIAVNIQVNNDTINRLITDGTLLNTELLPADQYTIPTTVQIDNGQESAQMAVSINMAYLVANAGKQKALCLKLSGSGVSTNPALDKLVLLIDPIMFTPVAAFQAAPKTGDPKTIRFSNQSKYALKYSWNFGDNGASELKSPEHKYTAAGTYEVTLTAEGIAGAPKKHTYKTTITVL</sequence>
<dbReference type="CDD" id="cd00146">
    <property type="entry name" value="PKD"/>
    <property type="match status" value="1"/>
</dbReference>
<dbReference type="AlphaFoldDB" id="A0A1N6DDH5"/>
<feature type="domain" description="PKD" evidence="2">
    <location>
        <begin position="211"/>
        <end position="261"/>
    </location>
</feature>
<reference evidence="3 4" key="1">
    <citation type="submission" date="2016-11" db="EMBL/GenBank/DDBJ databases">
        <authorList>
            <person name="Jaros S."/>
            <person name="Januszkiewicz K."/>
            <person name="Wedrychowicz H."/>
        </authorList>
    </citation>
    <scope>NUCLEOTIDE SEQUENCE [LARGE SCALE GENOMIC DNA]</scope>
    <source>
        <strain evidence="3 4">DSM 24787</strain>
    </source>
</reference>
<dbReference type="PROSITE" id="PS51257">
    <property type="entry name" value="PROKAR_LIPOPROTEIN"/>
    <property type="match status" value="1"/>
</dbReference>
<dbReference type="Gene3D" id="2.60.40.1740">
    <property type="entry name" value="hypothetical protein (bacova_03559)"/>
    <property type="match status" value="1"/>
</dbReference>
<evidence type="ECO:0000313" key="3">
    <source>
        <dbReference type="EMBL" id="SIN68845.1"/>
    </source>
</evidence>